<dbReference type="Proteomes" id="UP001434883">
    <property type="component" value="Unassembled WGS sequence"/>
</dbReference>
<keyword evidence="2" id="KW-1185">Reference proteome</keyword>
<evidence type="ECO:0000313" key="1">
    <source>
        <dbReference type="EMBL" id="MEQ2194163.1"/>
    </source>
</evidence>
<protein>
    <submittedName>
        <fullName evidence="1">Uncharacterized protein</fullName>
    </submittedName>
</protein>
<evidence type="ECO:0000313" key="2">
    <source>
        <dbReference type="Proteomes" id="UP001434883"/>
    </source>
</evidence>
<organism evidence="1 2">
    <name type="scientific">Xenoophorus captivus</name>
    <dbReference type="NCBI Taxonomy" id="1517983"/>
    <lineage>
        <taxon>Eukaryota</taxon>
        <taxon>Metazoa</taxon>
        <taxon>Chordata</taxon>
        <taxon>Craniata</taxon>
        <taxon>Vertebrata</taxon>
        <taxon>Euteleostomi</taxon>
        <taxon>Actinopterygii</taxon>
        <taxon>Neopterygii</taxon>
        <taxon>Teleostei</taxon>
        <taxon>Neoteleostei</taxon>
        <taxon>Acanthomorphata</taxon>
        <taxon>Ovalentaria</taxon>
        <taxon>Atherinomorphae</taxon>
        <taxon>Cyprinodontiformes</taxon>
        <taxon>Goodeidae</taxon>
        <taxon>Xenoophorus</taxon>
    </lineage>
</organism>
<sequence>MLQSSDDWQFMFQQLNLPVGTDCVGSLKLTYISKVSDATKLRPKAEFCFGKLATEQSHLPIYHYLDVSF</sequence>
<name>A0ABV0QEB0_9TELE</name>
<feature type="non-terminal residue" evidence="1">
    <location>
        <position position="69"/>
    </location>
</feature>
<reference evidence="1 2" key="1">
    <citation type="submission" date="2021-06" db="EMBL/GenBank/DDBJ databases">
        <authorList>
            <person name="Palmer J.M."/>
        </authorList>
    </citation>
    <scope>NUCLEOTIDE SEQUENCE [LARGE SCALE GENOMIC DNA]</scope>
    <source>
        <strain evidence="1 2">XC_2019</strain>
        <tissue evidence="1">Muscle</tissue>
    </source>
</reference>
<accession>A0ABV0QEB0</accession>
<dbReference type="EMBL" id="JAHRIN010008987">
    <property type="protein sequence ID" value="MEQ2194163.1"/>
    <property type="molecule type" value="Genomic_DNA"/>
</dbReference>
<comment type="caution">
    <text evidence="1">The sequence shown here is derived from an EMBL/GenBank/DDBJ whole genome shotgun (WGS) entry which is preliminary data.</text>
</comment>
<proteinExistence type="predicted"/>
<gene>
    <name evidence="1" type="ORF">XENOCAPTIV_024740</name>
</gene>